<name>A0A7I9VII7_9BACT</name>
<dbReference type="Pfam" id="PF07228">
    <property type="entry name" value="SpoIIE"/>
    <property type="match status" value="1"/>
</dbReference>
<accession>A0A7I9VII7</accession>
<dbReference type="Gene3D" id="3.60.40.10">
    <property type="entry name" value="PPM-type phosphatase domain"/>
    <property type="match status" value="1"/>
</dbReference>
<dbReference type="InterPro" id="IPR036457">
    <property type="entry name" value="PPM-type-like_dom_sf"/>
</dbReference>
<keyword evidence="2" id="KW-1133">Transmembrane helix</keyword>
<keyword evidence="1" id="KW-0378">Hydrolase</keyword>
<evidence type="ECO:0000259" key="3">
    <source>
        <dbReference type="SMART" id="SM00331"/>
    </source>
</evidence>
<keyword evidence="2" id="KW-0472">Membrane</keyword>
<dbReference type="AlphaFoldDB" id="A0A7I9VII7"/>
<evidence type="ECO:0000256" key="1">
    <source>
        <dbReference type="ARBA" id="ARBA00022801"/>
    </source>
</evidence>
<feature type="transmembrane region" description="Helical" evidence="2">
    <location>
        <begin position="63"/>
        <end position="79"/>
    </location>
</feature>
<dbReference type="RefSeq" id="WP_176062682.1">
    <property type="nucleotide sequence ID" value="NZ_BJTG01000001.1"/>
</dbReference>
<reference evidence="5" key="1">
    <citation type="journal article" date="2020" name="Appl. Environ. Microbiol.">
        <title>Diazotrophic Anaeromyxobacter Isolates from Soils.</title>
        <authorList>
            <person name="Masuda Y."/>
            <person name="Yamanaka H."/>
            <person name="Xu Z.X."/>
            <person name="Shiratori Y."/>
            <person name="Aono T."/>
            <person name="Amachi S."/>
            <person name="Senoo K."/>
            <person name="Itoh H."/>
        </authorList>
    </citation>
    <scope>NUCLEOTIDE SEQUENCE [LARGE SCALE GENOMIC DNA]</scope>
    <source>
        <strain evidence="5">R267</strain>
    </source>
</reference>
<sequence>MDAPALPVAAAGAEPGRRDFDAYVEELVQAWSATTALVGIVLVPLFLVLDWRVLPPALFARCALYRAVVVAGLALQVVVVKTTRPGRWSYLHGYGASLLVGGAITWMTVDQGGFDSSYYAGLNLVIVAVNLFLPWRAVHSALNSLLTIAVYVAANLRWGGPYEPGRLLDHLYFLGGTAVIGVVLGHVKHRLVEREFSARAALTDANARLVRARRDLQAARDALWGEMEVATRIQTALLPPDRALGPYRVAALMLPAAEVGGDYYDIVESDAGARWVAIGDASGHGVEAGLVMMMAQTAVQTVVHHHPTFGPASVFRTVNRVLFEDVSRLGGGRYMTVNLVRLEPDRLVLAGKHQDLLVWRAAERRVETVVNEGAWLGLVREVEGEVPEQVVPMAPGDAALFYTDGAVEAVGREGAMFGEARLAEALGRAAALGPAEALRAILGEVTRFQVRQADDVTLMLVRREA</sequence>
<protein>
    <recommendedName>
        <fullName evidence="3">PPM-type phosphatase domain-containing protein</fullName>
    </recommendedName>
</protein>
<dbReference type="InterPro" id="IPR052016">
    <property type="entry name" value="Bact_Sigma-Reg"/>
</dbReference>
<feature type="transmembrane region" description="Helical" evidence="2">
    <location>
        <begin position="91"/>
        <end position="109"/>
    </location>
</feature>
<keyword evidence="2" id="KW-0812">Transmembrane</keyword>
<keyword evidence="5" id="KW-1185">Reference proteome</keyword>
<gene>
    <name evidence="4" type="ORF">AMYX_05680</name>
</gene>
<dbReference type="EMBL" id="BJTG01000001">
    <property type="protein sequence ID" value="GEJ55827.1"/>
    <property type="molecule type" value="Genomic_DNA"/>
</dbReference>
<dbReference type="GO" id="GO:0016791">
    <property type="term" value="F:phosphatase activity"/>
    <property type="evidence" value="ECO:0007669"/>
    <property type="project" value="TreeGrafter"/>
</dbReference>
<feature type="domain" description="PPM-type phosphatase" evidence="3">
    <location>
        <begin position="244"/>
        <end position="463"/>
    </location>
</feature>
<evidence type="ECO:0000256" key="2">
    <source>
        <dbReference type="SAM" id="Phobius"/>
    </source>
</evidence>
<organism evidence="4 5">
    <name type="scientific">Anaeromyxobacter diazotrophicus</name>
    <dbReference type="NCBI Taxonomy" id="2590199"/>
    <lineage>
        <taxon>Bacteria</taxon>
        <taxon>Pseudomonadati</taxon>
        <taxon>Myxococcota</taxon>
        <taxon>Myxococcia</taxon>
        <taxon>Myxococcales</taxon>
        <taxon>Cystobacterineae</taxon>
        <taxon>Anaeromyxobacteraceae</taxon>
        <taxon>Anaeromyxobacter</taxon>
    </lineage>
</organism>
<feature type="transmembrane region" description="Helical" evidence="2">
    <location>
        <begin position="30"/>
        <end position="51"/>
    </location>
</feature>
<dbReference type="Proteomes" id="UP000503640">
    <property type="component" value="Unassembled WGS sequence"/>
</dbReference>
<evidence type="ECO:0000313" key="5">
    <source>
        <dbReference type="Proteomes" id="UP000503640"/>
    </source>
</evidence>
<dbReference type="SMART" id="SM00331">
    <property type="entry name" value="PP2C_SIG"/>
    <property type="match status" value="1"/>
</dbReference>
<proteinExistence type="predicted"/>
<evidence type="ECO:0000313" key="4">
    <source>
        <dbReference type="EMBL" id="GEJ55827.1"/>
    </source>
</evidence>
<dbReference type="InterPro" id="IPR001932">
    <property type="entry name" value="PPM-type_phosphatase-like_dom"/>
</dbReference>
<dbReference type="PANTHER" id="PTHR43156:SF2">
    <property type="entry name" value="STAGE II SPORULATION PROTEIN E"/>
    <property type="match status" value="1"/>
</dbReference>
<dbReference type="PANTHER" id="PTHR43156">
    <property type="entry name" value="STAGE II SPORULATION PROTEIN E-RELATED"/>
    <property type="match status" value="1"/>
</dbReference>
<feature type="transmembrane region" description="Helical" evidence="2">
    <location>
        <begin position="116"/>
        <end position="135"/>
    </location>
</feature>
<comment type="caution">
    <text evidence="4">The sequence shown here is derived from an EMBL/GenBank/DDBJ whole genome shotgun (WGS) entry which is preliminary data.</text>
</comment>